<dbReference type="PANTHER" id="PTHR43790">
    <property type="entry name" value="CARBOHYDRATE TRANSPORT ATP-BINDING PROTEIN MG119-RELATED"/>
    <property type="match status" value="1"/>
</dbReference>
<dbReference type="InterPro" id="IPR027417">
    <property type="entry name" value="P-loop_NTPase"/>
</dbReference>
<name>A0A0F9GMI5_9ZZZZ</name>
<keyword evidence="2" id="KW-0677">Repeat</keyword>
<reference evidence="6" key="1">
    <citation type="journal article" date="2015" name="Nature">
        <title>Complex archaea that bridge the gap between prokaryotes and eukaryotes.</title>
        <authorList>
            <person name="Spang A."/>
            <person name="Saw J.H."/>
            <person name="Jorgensen S.L."/>
            <person name="Zaremba-Niedzwiedzka K."/>
            <person name="Martijn J."/>
            <person name="Lind A.E."/>
            <person name="van Eijk R."/>
            <person name="Schleper C."/>
            <person name="Guy L."/>
            <person name="Ettema T.J."/>
        </authorList>
    </citation>
    <scope>NUCLEOTIDE SEQUENCE</scope>
</reference>
<dbReference type="PANTHER" id="PTHR43790:SF9">
    <property type="entry name" value="GALACTOFURANOSE TRANSPORTER ATP-BINDING PROTEIN YTFR"/>
    <property type="match status" value="1"/>
</dbReference>
<evidence type="ECO:0000259" key="5">
    <source>
        <dbReference type="PROSITE" id="PS50893"/>
    </source>
</evidence>
<organism evidence="6">
    <name type="scientific">marine sediment metagenome</name>
    <dbReference type="NCBI Taxonomy" id="412755"/>
    <lineage>
        <taxon>unclassified sequences</taxon>
        <taxon>metagenomes</taxon>
        <taxon>ecological metagenomes</taxon>
    </lineage>
</organism>
<dbReference type="GO" id="GO:0005524">
    <property type="term" value="F:ATP binding"/>
    <property type="evidence" value="ECO:0007669"/>
    <property type="project" value="UniProtKB-KW"/>
</dbReference>
<keyword evidence="1" id="KW-0813">Transport</keyword>
<dbReference type="PROSITE" id="PS50893">
    <property type="entry name" value="ABC_TRANSPORTER_2"/>
    <property type="match status" value="1"/>
</dbReference>
<dbReference type="EMBL" id="LAZR01025835">
    <property type="protein sequence ID" value="KKL70660.1"/>
    <property type="molecule type" value="Genomic_DNA"/>
</dbReference>
<dbReference type="Pfam" id="PF00005">
    <property type="entry name" value="ABC_tran"/>
    <property type="match status" value="2"/>
</dbReference>
<dbReference type="PROSITE" id="PS00211">
    <property type="entry name" value="ABC_TRANSPORTER_1"/>
    <property type="match status" value="1"/>
</dbReference>
<dbReference type="Gene3D" id="3.40.50.300">
    <property type="entry name" value="P-loop containing nucleotide triphosphate hydrolases"/>
    <property type="match status" value="2"/>
</dbReference>
<keyword evidence="4" id="KW-0067">ATP-binding</keyword>
<feature type="non-terminal residue" evidence="6">
    <location>
        <position position="1"/>
    </location>
</feature>
<evidence type="ECO:0000256" key="4">
    <source>
        <dbReference type="ARBA" id="ARBA00022840"/>
    </source>
</evidence>
<comment type="caution">
    <text evidence="6">The sequence shown here is derived from an EMBL/GenBank/DDBJ whole genome shotgun (WGS) entry which is preliminary data.</text>
</comment>
<gene>
    <name evidence="6" type="ORF">LCGC14_2102700</name>
</gene>
<evidence type="ECO:0000313" key="6">
    <source>
        <dbReference type="EMBL" id="KKL70660.1"/>
    </source>
</evidence>
<dbReference type="SUPFAM" id="SSF52540">
    <property type="entry name" value="P-loop containing nucleoside triphosphate hydrolases"/>
    <property type="match status" value="2"/>
</dbReference>
<dbReference type="InterPro" id="IPR003439">
    <property type="entry name" value="ABC_transporter-like_ATP-bd"/>
</dbReference>
<evidence type="ECO:0000256" key="2">
    <source>
        <dbReference type="ARBA" id="ARBA00022737"/>
    </source>
</evidence>
<dbReference type="AlphaFoldDB" id="A0A0F9GMI5"/>
<sequence length="428" mass="48184">PLYASSIGITMVHQELTVFENLSVAENIFPKNVFRTKLGLIDKDKIHKMSSEKLALFNLRINPAEKIANLPLAEQRIIEILRAIGLKQKLIILDEPTSGLNESEVRNLIAIVKRLKSEGISILYISHRISEVLEISDRVTVLKDGNYVSTLKTENVTEDKLIHLMVGREVDLLYSKKKIAVKGAKENYLELENVSKENFINDISFKLHKKEILGIFGLEGSGIEKLSQILFGLDSYERGRIRINNVDFSRLKTEEMLGNGFIYLNNDRKKAGLFFDMTASDNMAYPVLKRFSKSSLLKYKEIHKYTEKFIKKFNIVIPGIKTKPKNLSGGNQQKLMFSICLGVAPECVIVNEPTRGVDVGAKAEIHRFILDLPENNTSVIIFSSELPELISLCDRVVVMKNKAVAGELAGSEITEEKIMVMAARSKIS</sequence>
<evidence type="ECO:0000256" key="3">
    <source>
        <dbReference type="ARBA" id="ARBA00022741"/>
    </source>
</evidence>
<accession>A0A0F9GMI5</accession>
<evidence type="ECO:0000256" key="1">
    <source>
        <dbReference type="ARBA" id="ARBA00022448"/>
    </source>
</evidence>
<feature type="domain" description="ABC transporter" evidence="5">
    <location>
        <begin position="189"/>
        <end position="426"/>
    </location>
</feature>
<dbReference type="InterPro" id="IPR017871">
    <property type="entry name" value="ABC_transporter-like_CS"/>
</dbReference>
<keyword evidence="3" id="KW-0547">Nucleotide-binding</keyword>
<proteinExistence type="predicted"/>
<dbReference type="InterPro" id="IPR050107">
    <property type="entry name" value="ABC_carbohydrate_import_ATPase"/>
</dbReference>
<dbReference type="GO" id="GO:0016887">
    <property type="term" value="F:ATP hydrolysis activity"/>
    <property type="evidence" value="ECO:0007669"/>
    <property type="project" value="InterPro"/>
</dbReference>
<dbReference type="CDD" id="cd03215">
    <property type="entry name" value="ABC_Carb_Monos_II"/>
    <property type="match status" value="1"/>
</dbReference>
<protein>
    <recommendedName>
        <fullName evidence="5">ABC transporter domain-containing protein</fullName>
    </recommendedName>
</protein>